<feature type="region of interest" description="Disordered" evidence="1">
    <location>
        <begin position="89"/>
        <end position="118"/>
    </location>
</feature>
<keyword evidence="3" id="KW-1185">Reference proteome</keyword>
<reference evidence="3" key="2">
    <citation type="journal article" date="2013" name="PLoS Genet.">
        <title>Comparative genome structure, secondary metabolite, and effector coding capacity across Cochliobolus pathogens.</title>
        <authorList>
            <person name="Condon B.J."/>
            <person name="Leng Y."/>
            <person name="Wu D."/>
            <person name="Bushley K.E."/>
            <person name="Ohm R.A."/>
            <person name="Otillar R."/>
            <person name="Martin J."/>
            <person name="Schackwitz W."/>
            <person name="Grimwood J."/>
            <person name="MohdZainudin N."/>
            <person name="Xue C."/>
            <person name="Wang R."/>
            <person name="Manning V.A."/>
            <person name="Dhillon B."/>
            <person name="Tu Z.J."/>
            <person name="Steffenson B.J."/>
            <person name="Salamov A."/>
            <person name="Sun H."/>
            <person name="Lowry S."/>
            <person name="LaButti K."/>
            <person name="Han J."/>
            <person name="Copeland A."/>
            <person name="Lindquist E."/>
            <person name="Barry K."/>
            <person name="Schmutz J."/>
            <person name="Baker S.E."/>
            <person name="Ciuffetti L.M."/>
            <person name="Grigoriev I.V."/>
            <person name="Zhong S."/>
            <person name="Turgeon B.G."/>
        </authorList>
    </citation>
    <scope>NUCLEOTIDE SEQUENCE [LARGE SCALE GENOMIC DNA]</scope>
    <source>
        <strain evidence="3">C5 / ATCC 48332 / race O</strain>
    </source>
</reference>
<name>M2UNS0_COCH5</name>
<organism evidence="2 3">
    <name type="scientific">Cochliobolus heterostrophus (strain C5 / ATCC 48332 / race O)</name>
    <name type="common">Southern corn leaf blight fungus</name>
    <name type="synonym">Bipolaris maydis</name>
    <dbReference type="NCBI Taxonomy" id="701091"/>
    <lineage>
        <taxon>Eukaryota</taxon>
        <taxon>Fungi</taxon>
        <taxon>Dikarya</taxon>
        <taxon>Ascomycota</taxon>
        <taxon>Pezizomycotina</taxon>
        <taxon>Dothideomycetes</taxon>
        <taxon>Pleosporomycetidae</taxon>
        <taxon>Pleosporales</taxon>
        <taxon>Pleosporineae</taxon>
        <taxon>Pleosporaceae</taxon>
        <taxon>Bipolaris</taxon>
    </lineage>
</organism>
<sequence>MSGPGENRWRRQGQANRNSGASTPTKDAGGRPQSMAAPAGNVWGTKQAKASGPGPAAQAQAQPEHHVPVKDFNANEVKEFLKKKYLESTANQPAVYHKVPGDSVSNRSSGAWGKGGTMPHLMTTGQDFFTQLKKQLATLDQTKAAQ</sequence>
<evidence type="ECO:0000256" key="1">
    <source>
        <dbReference type="SAM" id="MobiDB-lite"/>
    </source>
</evidence>
<dbReference type="EMBL" id="KB445578">
    <property type="protein sequence ID" value="EMD89577.1"/>
    <property type="molecule type" value="Genomic_DNA"/>
</dbReference>
<evidence type="ECO:0000313" key="3">
    <source>
        <dbReference type="Proteomes" id="UP000016936"/>
    </source>
</evidence>
<accession>M2UNS0</accession>
<feature type="compositionally biased region" description="Polar residues" evidence="1">
    <location>
        <begin position="13"/>
        <end position="25"/>
    </location>
</feature>
<feature type="compositionally biased region" description="Low complexity" evidence="1">
    <location>
        <begin position="46"/>
        <end position="62"/>
    </location>
</feature>
<reference evidence="2 3" key="1">
    <citation type="journal article" date="2012" name="PLoS Pathog.">
        <title>Diverse lifestyles and strategies of plant pathogenesis encoded in the genomes of eighteen Dothideomycetes fungi.</title>
        <authorList>
            <person name="Ohm R.A."/>
            <person name="Feau N."/>
            <person name="Henrissat B."/>
            <person name="Schoch C.L."/>
            <person name="Horwitz B.A."/>
            <person name="Barry K.W."/>
            <person name="Condon B.J."/>
            <person name="Copeland A.C."/>
            <person name="Dhillon B."/>
            <person name="Glaser F."/>
            <person name="Hesse C.N."/>
            <person name="Kosti I."/>
            <person name="LaButti K."/>
            <person name="Lindquist E.A."/>
            <person name="Lucas S."/>
            <person name="Salamov A.A."/>
            <person name="Bradshaw R.E."/>
            <person name="Ciuffetti L."/>
            <person name="Hamelin R.C."/>
            <person name="Kema G.H.J."/>
            <person name="Lawrence C."/>
            <person name="Scott J.A."/>
            <person name="Spatafora J.W."/>
            <person name="Turgeon B.G."/>
            <person name="de Wit P.J.G.M."/>
            <person name="Zhong S."/>
            <person name="Goodwin S.B."/>
            <person name="Grigoriev I.V."/>
        </authorList>
    </citation>
    <scope>NUCLEOTIDE SEQUENCE [LARGE SCALE GENOMIC DNA]</scope>
    <source>
        <strain evidence="3">C5 / ATCC 48332 / race O</strain>
    </source>
</reference>
<dbReference type="OrthoDB" id="5598843at2759"/>
<evidence type="ECO:0000313" key="2">
    <source>
        <dbReference type="EMBL" id="EMD89577.1"/>
    </source>
</evidence>
<dbReference type="STRING" id="701091.M2UNS0"/>
<feature type="region of interest" description="Disordered" evidence="1">
    <location>
        <begin position="1"/>
        <end position="72"/>
    </location>
</feature>
<dbReference type="Proteomes" id="UP000016936">
    <property type="component" value="Unassembled WGS sequence"/>
</dbReference>
<dbReference type="eggNOG" id="ENOG502SECU">
    <property type="taxonomic scope" value="Eukaryota"/>
</dbReference>
<dbReference type="AlphaFoldDB" id="M2UNS0"/>
<dbReference type="OMA" id="PGENRWR"/>
<protein>
    <submittedName>
        <fullName evidence="2">Uncharacterized protein</fullName>
    </submittedName>
</protein>
<gene>
    <name evidence="2" type="ORF">COCHEDRAFT_1177253</name>
</gene>
<dbReference type="HOGENOM" id="CLU_117770_0_0_1"/>
<proteinExistence type="predicted"/>